<accession>A0A0S8GKJ5</accession>
<dbReference type="AlphaFoldDB" id="A0A0S8GKJ5"/>
<gene>
    <name evidence="1" type="ORF">AMJ87_02050</name>
</gene>
<dbReference type="SUPFAM" id="SSF160246">
    <property type="entry name" value="EspE N-terminal domain-like"/>
    <property type="match status" value="1"/>
</dbReference>
<protein>
    <recommendedName>
        <fullName evidence="3">Type II secretion system protein GspE N-terminal domain-containing protein</fullName>
    </recommendedName>
</protein>
<comment type="caution">
    <text evidence="1">The sequence shown here is derived from an EMBL/GenBank/DDBJ whole genome shotgun (WGS) entry which is preliminary data.</text>
</comment>
<proteinExistence type="predicted"/>
<reference evidence="1 2" key="1">
    <citation type="journal article" date="2015" name="Microbiome">
        <title>Genomic resolution of linkages in carbon, nitrogen, and sulfur cycling among widespread estuary sediment bacteria.</title>
        <authorList>
            <person name="Baker B.J."/>
            <person name="Lazar C.S."/>
            <person name="Teske A.P."/>
            <person name="Dick G.J."/>
        </authorList>
    </citation>
    <scope>NUCLEOTIDE SEQUENCE [LARGE SCALE GENOMIC DNA]</scope>
    <source>
        <strain evidence="1">SM23_60</strain>
    </source>
</reference>
<dbReference type="InterPro" id="IPR037257">
    <property type="entry name" value="T2SS_E_N_sf"/>
</dbReference>
<organism evidence="1 2">
    <name type="scientific">candidate division WOR_3 bacterium SM23_60</name>
    <dbReference type="NCBI Taxonomy" id="1703780"/>
    <lineage>
        <taxon>Bacteria</taxon>
        <taxon>Bacteria division WOR-3</taxon>
    </lineage>
</organism>
<dbReference type="Proteomes" id="UP000051096">
    <property type="component" value="Unassembled WGS sequence"/>
</dbReference>
<evidence type="ECO:0000313" key="1">
    <source>
        <dbReference type="EMBL" id="KPK73328.1"/>
    </source>
</evidence>
<dbReference type="EMBL" id="LJUO01000011">
    <property type="protein sequence ID" value="KPK73328.1"/>
    <property type="molecule type" value="Genomic_DNA"/>
</dbReference>
<sequence>MTMRIGELCVNVGLITEKQVKEALEKQKKSKKKIGEILVELGYIRSQELNLMLSVQSAKT</sequence>
<evidence type="ECO:0000313" key="2">
    <source>
        <dbReference type="Proteomes" id="UP000051096"/>
    </source>
</evidence>
<name>A0A0S8GKJ5_UNCW3</name>
<evidence type="ECO:0008006" key="3">
    <source>
        <dbReference type="Google" id="ProtNLM"/>
    </source>
</evidence>